<dbReference type="Gene3D" id="2.70.170.10">
    <property type="entry name" value="Neurotransmitter-gated ion-channel ligand-binding domain"/>
    <property type="match status" value="1"/>
</dbReference>
<evidence type="ECO:0000313" key="9">
    <source>
        <dbReference type="EMBL" id="RUS87280.1"/>
    </source>
</evidence>
<organism evidence="9 10">
    <name type="scientific">Elysia chlorotica</name>
    <name type="common">Eastern emerald elysia</name>
    <name type="synonym">Sea slug</name>
    <dbReference type="NCBI Taxonomy" id="188477"/>
    <lineage>
        <taxon>Eukaryota</taxon>
        <taxon>Metazoa</taxon>
        <taxon>Spiralia</taxon>
        <taxon>Lophotrochozoa</taxon>
        <taxon>Mollusca</taxon>
        <taxon>Gastropoda</taxon>
        <taxon>Heterobranchia</taxon>
        <taxon>Euthyneura</taxon>
        <taxon>Panpulmonata</taxon>
        <taxon>Sacoglossa</taxon>
        <taxon>Placobranchoidea</taxon>
        <taxon>Plakobranchidae</taxon>
        <taxon>Elysia</taxon>
    </lineage>
</organism>
<evidence type="ECO:0000256" key="4">
    <source>
        <dbReference type="ARBA" id="ARBA00023136"/>
    </source>
</evidence>
<feature type="region of interest" description="Disordered" evidence="6">
    <location>
        <begin position="297"/>
        <end position="337"/>
    </location>
</feature>
<dbReference type="AlphaFoldDB" id="A0A3S1BRX8"/>
<dbReference type="SUPFAM" id="SSF90112">
    <property type="entry name" value="Neurotransmitter-gated ion-channel transmembrane pore"/>
    <property type="match status" value="1"/>
</dbReference>
<dbReference type="GO" id="GO:0004888">
    <property type="term" value="F:transmembrane signaling receptor activity"/>
    <property type="evidence" value="ECO:0007669"/>
    <property type="project" value="InterPro"/>
</dbReference>
<proteinExistence type="inferred from homology"/>
<dbReference type="InterPro" id="IPR038050">
    <property type="entry name" value="Neuro_actylchol_rec"/>
</dbReference>
<dbReference type="PRINTS" id="PR00252">
    <property type="entry name" value="NRIONCHANNEL"/>
</dbReference>
<dbReference type="STRING" id="188477.A0A3S1BRX8"/>
<accession>A0A3S1BRX8</accession>
<sequence length="419" mass="46697">VSVSLCQVNEKDQNLVSNARLVLSWSDYLLAWLPINNGNITSFLVRQEDIWLPDIQVANSVVKQQQLGYDELPVRLLSDGSIVWAPTAVISTACDIDVTYYPMDTQVCYIKFETSMSTNEEIDINIDMTTPISLTDYSEDGQWEIVETSSENLSDEDFKTMIRFGLILKRRRAYYVVNIVMPVIFLSLTSTLVFALPAEAGEKISMGITVLLAYAVYLTIVSDHLPNTSVQTSILAVYLTALLGITAVSTVASVFILRLHHRDPTDKVGRRTRRTILFLRKITFTLSKADEHFARNTVTPSNDADSFSPYHVSSERLGKHSSSKERDITDLGQDGGEHDVMAHRASRAATISHVTMDRRTSSPPVYHAPMTWQDVAQTVDWTLFLVSTVLSSLTTVIVMVILTIGADKNAPVLRMQNAA</sequence>
<gene>
    <name evidence="9" type="ORF">EGW08_004960</name>
</gene>
<keyword evidence="5" id="KW-0406">Ion transport</keyword>
<dbReference type="CDD" id="cd19051">
    <property type="entry name" value="LGIC_TM_cation"/>
    <property type="match status" value="1"/>
</dbReference>
<dbReference type="PROSITE" id="PS00236">
    <property type="entry name" value="NEUROTR_ION_CHANNEL"/>
    <property type="match status" value="1"/>
</dbReference>
<dbReference type="EMBL" id="RQTK01000115">
    <property type="protein sequence ID" value="RUS87280.1"/>
    <property type="molecule type" value="Genomic_DNA"/>
</dbReference>
<comment type="similarity">
    <text evidence="5">Belongs to the ligand-gated ion channel (TC 1.A.9) family.</text>
</comment>
<dbReference type="Pfam" id="PF02932">
    <property type="entry name" value="Neur_chan_memb"/>
    <property type="match status" value="1"/>
</dbReference>
<feature type="domain" description="Neurotransmitter-gated ion-channel transmembrane" evidence="8">
    <location>
        <begin position="179"/>
        <end position="398"/>
    </location>
</feature>
<evidence type="ECO:0000256" key="5">
    <source>
        <dbReference type="RuleBase" id="RU000687"/>
    </source>
</evidence>
<feature type="transmembrane region" description="Helical" evidence="5">
    <location>
        <begin position="173"/>
        <end position="198"/>
    </location>
</feature>
<feature type="transmembrane region" description="Helical" evidence="5">
    <location>
        <begin position="234"/>
        <end position="257"/>
    </location>
</feature>
<keyword evidence="3 5" id="KW-1133">Transmembrane helix</keyword>
<dbReference type="CDD" id="cd18989">
    <property type="entry name" value="LGIC_ECD_cation"/>
    <property type="match status" value="1"/>
</dbReference>
<dbReference type="InterPro" id="IPR006201">
    <property type="entry name" value="Neur_channel"/>
</dbReference>
<dbReference type="SUPFAM" id="SSF63712">
    <property type="entry name" value="Nicotinic receptor ligand binding domain-like"/>
    <property type="match status" value="1"/>
</dbReference>
<evidence type="ECO:0000256" key="3">
    <source>
        <dbReference type="ARBA" id="ARBA00022989"/>
    </source>
</evidence>
<dbReference type="GO" id="GO:0016020">
    <property type="term" value="C:membrane"/>
    <property type="evidence" value="ECO:0007669"/>
    <property type="project" value="UniProtKB-SubCell"/>
</dbReference>
<dbReference type="GO" id="GO:0005230">
    <property type="term" value="F:extracellular ligand-gated monoatomic ion channel activity"/>
    <property type="evidence" value="ECO:0007669"/>
    <property type="project" value="InterPro"/>
</dbReference>
<keyword evidence="5" id="KW-0407">Ion channel</keyword>
<dbReference type="InterPro" id="IPR036719">
    <property type="entry name" value="Neuro-gated_channel_TM_sf"/>
</dbReference>
<feature type="non-terminal residue" evidence="9">
    <location>
        <position position="1"/>
    </location>
</feature>
<dbReference type="Pfam" id="PF02931">
    <property type="entry name" value="Neur_chan_LBD"/>
    <property type="match status" value="1"/>
</dbReference>
<evidence type="ECO:0008006" key="11">
    <source>
        <dbReference type="Google" id="ProtNLM"/>
    </source>
</evidence>
<dbReference type="InterPro" id="IPR006202">
    <property type="entry name" value="Neur_chan_lig-bd"/>
</dbReference>
<keyword evidence="5" id="KW-0813">Transport</keyword>
<dbReference type="OrthoDB" id="6153337at2759"/>
<dbReference type="Proteomes" id="UP000271974">
    <property type="component" value="Unassembled WGS sequence"/>
</dbReference>
<dbReference type="InterPro" id="IPR036734">
    <property type="entry name" value="Neur_chan_lig-bd_sf"/>
</dbReference>
<feature type="domain" description="Neurotransmitter-gated ion-channel ligand-binding" evidence="7">
    <location>
        <begin position="4"/>
        <end position="171"/>
    </location>
</feature>
<name>A0A3S1BRX8_ELYCH</name>
<keyword evidence="2 5" id="KW-0812">Transmembrane</keyword>
<evidence type="ECO:0000256" key="6">
    <source>
        <dbReference type="SAM" id="MobiDB-lite"/>
    </source>
</evidence>
<evidence type="ECO:0000259" key="8">
    <source>
        <dbReference type="Pfam" id="PF02932"/>
    </source>
</evidence>
<keyword evidence="10" id="KW-1185">Reference proteome</keyword>
<feature type="transmembrane region" description="Helical" evidence="5">
    <location>
        <begin position="381"/>
        <end position="406"/>
    </location>
</feature>
<comment type="caution">
    <text evidence="9">The sequence shown here is derived from an EMBL/GenBank/DDBJ whole genome shotgun (WGS) entry which is preliminary data.</text>
</comment>
<dbReference type="Gene3D" id="1.20.58.390">
    <property type="entry name" value="Neurotransmitter-gated ion-channel transmembrane domain"/>
    <property type="match status" value="1"/>
</dbReference>
<reference evidence="9 10" key="1">
    <citation type="submission" date="2019-01" db="EMBL/GenBank/DDBJ databases">
        <title>A draft genome assembly of the solar-powered sea slug Elysia chlorotica.</title>
        <authorList>
            <person name="Cai H."/>
            <person name="Li Q."/>
            <person name="Fang X."/>
            <person name="Li J."/>
            <person name="Curtis N.E."/>
            <person name="Altenburger A."/>
            <person name="Shibata T."/>
            <person name="Feng M."/>
            <person name="Maeda T."/>
            <person name="Schwartz J.A."/>
            <person name="Shigenobu S."/>
            <person name="Lundholm N."/>
            <person name="Nishiyama T."/>
            <person name="Yang H."/>
            <person name="Hasebe M."/>
            <person name="Li S."/>
            <person name="Pierce S.K."/>
            <person name="Wang J."/>
        </authorList>
    </citation>
    <scope>NUCLEOTIDE SEQUENCE [LARGE SCALE GENOMIC DNA]</scope>
    <source>
        <strain evidence="9">EC2010</strain>
        <tissue evidence="9">Whole organism of an adult</tissue>
    </source>
</reference>
<feature type="transmembrane region" description="Helical" evidence="5">
    <location>
        <begin position="204"/>
        <end position="222"/>
    </location>
</feature>
<comment type="subcellular location">
    <subcellularLocation>
        <location evidence="1">Membrane</location>
        <topology evidence="1">Multi-pass membrane protein</topology>
    </subcellularLocation>
</comment>
<evidence type="ECO:0000256" key="1">
    <source>
        <dbReference type="ARBA" id="ARBA00004141"/>
    </source>
</evidence>
<evidence type="ECO:0000259" key="7">
    <source>
        <dbReference type="Pfam" id="PF02931"/>
    </source>
</evidence>
<evidence type="ECO:0000256" key="2">
    <source>
        <dbReference type="ARBA" id="ARBA00022692"/>
    </source>
</evidence>
<dbReference type="InterPro" id="IPR018000">
    <property type="entry name" value="Neurotransmitter_ion_chnl_CS"/>
</dbReference>
<feature type="compositionally biased region" description="Basic and acidic residues" evidence="6">
    <location>
        <begin position="313"/>
        <end position="337"/>
    </location>
</feature>
<dbReference type="InterPro" id="IPR006029">
    <property type="entry name" value="Neurotrans-gated_channel_TM"/>
</dbReference>
<protein>
    <recommendedName>
        <fullName evidence="11">Neurotransmitter-gated ion-channel ligand-binding domain-containing protein</fullName>
    </recommendedName>
</protein>
<keyword evidence="4 5" id="KW-0472">Membrane</keyword>
<evidence type="ECO:0000313" key="10">
    <source>
        <dbReference type="Proteomes" id="UP000271974"/>
    </source>
</evidence>
<dbReference type="PANTHER" id="PTHR18945">
    <property type="entry name" value="NEUROTRANSMITTER GATED ION CHANNEL"/>
    <property type="match status" value="1"/>
</dbReference>